<dbReference type="Gene3D" id="3.40.50.620">
    <property type="entry name" value="HUPs"/>
    <property type="match status" value="1"/>
</dbReference>
<evidence type="ECO:0000313" key="3">
    <source>
        <dbReference type="Proteomes" id="UP000287296"/>
    </source>
</evidence>
<dbReference type="GO" id="GO:0017178">
    <property type="term" value="F:diphthine-ammonia ligase activity"/>
    <property type="evidence" value="ECO:0007669"/>
    <property type="project" value="UniProtKB-EC"/>
</dbReference>
<reference evidence="2 3" key="1">
    <citation type="submission" date="2018-12" db="EMBL/GenBank/DDBJ databases">
        <authorList>
            <person name="Sun L."/>
            <person name="Chen Z."/>
        </authorList>
    </citation>
    <scope>NUCLEOTIDE SEQUENCE [LARGE SCALE GENOMIC DNA]</scope>
    <source>
        <strain evidence="2 3">LMG 29736</strain>
    </source>
</reference>
<dbReference type="EMBL" id="QYTW02000002">
    <property type="protein sequence ID" value="RST61308.1"/>
    <property type="molecule type" value="Genomic_DNA"/>
</dbReference>
<dbReference type="InterPro" id="IPR014729">
    <property type="entry name" value="Rossmann-like_a/b/a_fold"/>
</dbReference>
<comment type="caution">
    <text evidence="2">The sequence shown here is derived from an EMBL/GenBank/DDBJ whole genome shotgun (WGS) entry which is preliminary data.</text>
</comment>
<dbReference type="NCBIfam" id="TIGR00290">
    <property type="entry name" value="MJ0570_dom"/>
    <property type="match status" value="1"/>
</dbReference>
<dbReference type="InterPro" id="IPR002761">
    <property type="entry name" value="Diphthami_syn_dom"/>
</dbReference>
<dbReference type="Proteomes" id="UP000287296">
    <property type="component" value="Unassembled WGS sequence"/>
</dbReference>
<accession>A0A429XCY7</accession>
<protein>
    <submittedName>
        <fullName evidence="2">Diphthine--ammonia ligase</fullName>
        <ecNumber evidence="2">6.3.1.14</ecNumber>
    </submittedName>
</protein>
<feature type="domain" description="Diphthamide synthase" evidence="1">
    <location>
        <begin position="2"/>
        <end position="200"/>
    </location>
</feature>
<dbReference type="Pfam" id="PF01902">
    <property type="entry name" value="Diphthami_syn_2"/>
    <property type="match status" value="1"/>
</dbReference>
<name>A0A429XCY7_SIMTE</name>
<sequence length="204" mass="23235">MMKQIALSWSGGKDSCMALHKLTSTGKKVVCLVTTVPQETGKTFAHNEDMKKIKAQADSLEIPMEFIHCTYDTYTDDFLKELKRLKIKYKLDALAFGDMYLDGHREWGQNLADAAELEAVYPLWSNRSGMLQALKRFVDTGYKAEVIKVREDLLPSNWVGRLLDDHFIKDISEKGICPMGESGEYHTFVYDGPLFNKEVKNITL</sequence>
<proteinExistence type="predicted"/>
<evidence type="ECO:0000313" key="2">
    <source>
        <dbReference type="EMBL" id="RST61308.1"/>
    </source>
</evidence>
<dbReference type="AlphaFoldDB" id="A0A429XCY7"/>
<evidence type="ECO:0000259" key="1">
    <source>
        <dbReference type="Pfam" id="PF01902"/>
    </source>
</evidence>
<keyword evidence="2" id="KW-0436">Ligase</keyword>
<gene>
    <name evidence="2" type="ORF">D5F11_004180</name>
</gene>
<organism evidence="2 3">
    <name type="scientific">Siminovitchia terrae</name>
    <name type="common">Bacillus terrae</name>
    <dbReference type="NCBI Taxonomy" id="1914933"/>
    <lineage>
        <taxon>Bacteria</taxon>
        <taxon>Bacillati</taxon>
        <taxon>Bacillota</taxon>
        <taxon>Bacilli</taxon>
        <taxon>Bacillales</taxon>
        <taxon>Bacillaceae</taxon>
        <taxon>Siminovitchia</taxon>
    </lineage>
</organism>
<dbReference type="SUPFAM" id="SSF52402">
    <property type="entry name" value="Adenine nucleotide alpha hydrolases-like"/>
    <property type="match status" value="1"/>
</dbReference>
<dbReference type="CDD" id="cd01994">
    <property type="entry name" value="AANH_PF0828-like"/>
    <property type="match status" value="1"/>
</dbReference>
<dbReference type="Gene3D" id="3.90.1490.10">
    <property type="entry name" value="putative n-type atp pyrophosphatase, domain 2"/>
    <property type="match status" value="1"/>
</dbReference>
<dbReference type="OrthoDB" id="3572539at2"/>
<dbReference type="EC" id="6.3.1.14" evidence="2"/>